<organism evidence="3 4">
    <name type="scientific">Candidatus Enterocloster excrementigallinarum</name>
    <dbReference type="NCBI Taxonomy" id="2838558"/>
    <lineage>
        <taxon>Bacteria</taxon>
        <taxon>Bacillati</taxon>
        <taxon>Bacillota</taxon>
        <taxon>Clostridia</taxon>
        <taxon>Lachnospirales</taxon>
        <taxon>Lachnospiraceae</taxon>
        <taxon>Enterocloster</taxon>
    </lineage>
</organism>
<dbReference type="CDD" id="cd00143">
    <property type="entry name" value="PP2Cc"/>
    <property type="match status" value="1"/>
</dbReference>
<dbReference type="InterPro" id="IPR036457">
    <property type="entry name" value="PPM-type-like_dom_sf"/>
</dbReference>
<dbReference type="InterPro" id="IPR001932">
    <property type="entry name" value="PPM-type_phosphatase-like_dom"/>
</dbReference>
<comment type="caution">
    <text evidence="3">The sequence shown here is derived from an EMBL/GenBank/DDBJ whole genome shotgun (WGS) entry which is preliminary data.</text>
</comment>
<dbReference type="Gene3D" id="3.60.40.10">
    <property type="entry name" value="PPM-type phosphatase domain"/>
    <property type="match status" value="1"/>
</dbReference>
<proteinExistence type="predicted"/>
<evidence type="ECO:0000259" key="2">
    <source>
        <dbReference type="PROSITE" id="PS51746"/>
    </source>
</evidence>
<evidence type="ECO:0000313" key="4">
    <source>
        <dbReference type="Proteomes" id="UP000823863"/>
    </source>
</evidence>
<name>A0A9D2TGG8_9FIRM</name>
<evidence type="ECO:0000313" key="3">
    <source>
        <dbReference type="EMBL" id="HJC67918.1"/>
    </source>
</evidence>
<gene>
    <name evidence="3" type="ORF">H9931_14620</name>
</gene>
<dbReference type="SMART" id="SM00332">
    <property type="entry name" value="PP2Cc"/>
    <property type="match status" value="1"/>
</dbReference>
<dbReference type="Pfam" id="PF13672">
    <property type="entry name" value="PP2C_2"/>
    <property type="match status" value="1"/>
</dbReference>
<protein>
    <submittedName>
        <fullName evidence="3">Serine/threonine-protein phosphatase</fullName>
    </submittedName>
</protein>
<evidence type="ECO:0000256" key="1">
    <source>
        <dbReference type="SAM" id="MobiDB-lite"/>
    </source>
</evidence>
<reference evidence="3" key="1">
    <citation type="journal article" date="2021" name="PeerJ">
        <title>Extensive microbial diversity within the chicken gut microbiome revealed by metagenomics and culture.</title>
        <authorList>
            <person name="Gilroy R."/>
            <person name="Ravi A."/>
            <person name="Getino M."/>
            <person name="Pursley I."/>
            <person name="Horton D.L."/>
            <person name="Alikhan N.F."/>
            <person name="Baker D."/>
            <person name="Gharbi K."/>
            <person name="Hall N."/>
            <person name="Watson M."/>
            <person name="Adriaenssens E.M."/>
            <person name="Foster-Nyarko E."/>
            <person name="Jarju S."/>
            <person name="Secka A."/>
            <person name="Antonio M."/>
            <person name="Oren A."/>
            <person name="Chaudhuri R.R."/>
            <person name="La Ragione R."/>
            <person name="Hildebrand F."/>
            <person name="Pallen M.J."/>
        </authorList>
    </citation>
    <scope>NUCLEOTIDE SEQUENCE</scope>
    <source>
        <strain evidence="3">CHK198-12963</strain>
    </source>
</reference>
<dbReference type="EMBL" id="DWWB01000087">
    <property type="protein sequence ID" value="HJC67918.1"/>
    <property type="molecule type" value="Genomic_DNA"/>
</dbReference>
<dbReference type="SMART" id="SM00331">
    <property type="entry name" value="PP2C_SIG"/>
    <property type="match status" value="1"/>
</dbReference>
<dbReference type="SUPFAM" id="SSF81606">
    <property type="entry name" value="PP2C-like"/>
    <property type="match status" value="1"/>
</dbReference>
<accession>A0A9D2TGG8</accession>
<dbReference type="Proteomes" id="UP000823863">
    <property type="component" value="Unassembled WGS sequence"/>
</dbReference>
<reference evidence="3" key="2">
    <citation type="submission" date="2021-04" db="EMBL/GenBank/DDBJ databases">
        <authorList>
            <person name="Gilroy R."/>
        </authorList>
    </citation>
    <scope>NUCLEOTIDE SEQUENCE</scope>
    <source>
        <strain evidence="3">CHK198-12963</strain>
    </source>
</reference>
<feature type="region of interest" description="Disordered" evidence="1">
    <location>
        <begin position="1"/>
        <end position="37"/>
    </location>
</feature>
<sequence length="293" mass="32201">MGLLKRLFGRPKPSDPFPTDGNVQEESGAGIQAQQAYEAEEEYSEEIRIQVGNIQGVGDREQQEDSFAVLNSSDPERQRSQGLLAMVADGMGGMADGKAASQLAVDVLLDRFSGWDRQQTPPEWLYGGAFAASDQVFSRSQGASGTTLTAVHIWENQMHWLSVGDSAIFLKRGGGVFQLNREHTYLNQLYARELEEETIDKTRAQSDADARRLTSFVGIDHLKEVDLNLRPWILKPGDVILLCSDGISGVLSPPELLEAMSLPPDEGCALLETMVLEKQIPEQDNYTGVMIAC</sequence>
<dbReference type="AlphaFoldDB" id="A0A9D2TGG8"/>
<dbReference type="PROSITE" id="PS51746">
    <property type="entry name" value="PPM_2"/>
    <property type="match status" value="1"/>
</dbReference>
<feature type="domain" description="PPM-type phosphatase" evidence="2">
    <location>
        <begin position="48"/>
        <end position="293"/>
    </location>
</feature>